<evidence type="ECO:0000256" key="3">
    <source>
        <dbReference type="ARBA" id="ARBA00022990"/>
    </source>
</evidence>
<dbReference type="PANTHER" id="PTHR12092:SF16">
    <property type="entry name" value="PH DOMAIN-CONTAINING PROTEIN"/>
    <property type="match status" value="1"/>
</dbReference>
<proteinExistence type="predicted"/>
<accession>A0AAV7K0A4</accession>
<dbReference type="SMART" id="SM00233">
    <property type="entry name" value="PH"/>
    <property type="match status" value="1"/>
</dbReference>
<dbReference type="GO" id="GO:0005886">
    <property type="term" value="C:plasma membrane"/>
    <property type="evidence" value="ECO:0007669"/>
    <property type="project" value="TreeGrafter"/>
</dbReference>
<dbReference type="Gene3D" id="2.30.29.30">
    <property type="entry name" value="Pleckstrin-homology domain (PH domain)/Phosphotyrosine-binding domain (PTB)"/>
    <property type="match status" value="1"/>
</dbReference>
<dbReference type="Pfam" id="PF00610">
    <property type="entry name" value="DEP"/>
    <property type="match status" value="1"/>
</dbReference>
<dbReference type="Proteomes" id="UP001165289">
    <property type="component" value="Unassembled WGS sequence"/>
</dbReference>
<dbReference type="InterPro" id="IPR037370">
    <property type="entry name" value="Pleckstrin"/>
</dbReference>
<evidence type="ECO:0000259" key="4">
    <source>
        <dbReference type="PROSITE" id="PS50003"/>
    </source>
</evidence>
<dbReference type="GO" id="GO:0030036">
    <property type="term" value="P:actin cytoskeleton organization"/>
    <property type="evidence" value="ECO:0007669"/>
    <property type="project" value="TreeGrafter"/>
</dbReference>
<evidence type="ECO:0000256" key="1">
    <source>
        <dbReference type="ARBA" id="ARBA00022553"/>
    </source>
</evidence>
<dbReference type="Gene3D" id="1.10.10.10">
    <property type="entry name" value="Winged helix-like DNA-binding domain superfamily/Winged helix DNA-binding domain"/>
    <property type="match status" value="1"/>
</dbReference>
<dbReference type="SMART" id="SM00049">
    <property type="entry name" value="DEP"/>
    <property type="match status" value="1"/>
</dbReference>
<dbReference type="PANTHER" id="PTHR12092">
    <property type="entry name" value="PLECKSTRIN"/>
    <property type="match status" value="1"/>
</dbReference>
<dbReference type="SUPFAM" id="SSF50729">
    <property type="entry name" value="PH domain-like"/>
    <property type="match status" value="1"/>
</dbReference>
<evidence type="ECO:0008006" key="8">
    <source>
        <dbReference type="Google" id="ProtNLM"/>
    </source>
</evidence>
<dbReference type="GO" id="GO:0035556">
    <property type="term" value="P:intracellular signal transduction"/>
    <property type="evidence" value="ECO:0007669"/>
    <property type="project" value="InterPro"/>
</dbReference>
<dbReference type="PROSITE" id="PS50003">
    <property type="entry name" value="PH_DOMAIN"/>
    <property type="match status" value="1"/>
</dbReference>
<gene>
    <name evidence="6" type="ORF">LOD99_2989</name>
</gene>
<dbReference type="InterPro" id="IPR001849">
    <property type="entry name" value="PH_domain"/>
</dbReference>
<dbReference type="InterPro" id="IPR011993">
    <property type="entry name" value="PH-like_dom_sf"/>
</dbReference>
<sequence length="268" mass="30849">MCELVDYPKTRSKSSVDLAPIKEGFLVKKGHLRHNWKTRWFILYKEDIRYYKNRGAVEQAGIITLAGASLILSPENYKKRDSILQVTCGKTGREFLLQALDKESRDLWGRFIERQIQYLQKDIQSHLTPQVRNSISSKKLSLYELDAENTALDVRDIVCAMQDKQAGLELRTESIDGKTYKNVFTGTSVVDWLMSWSFAGNRSEGQRIGQDLIKRGYIQSVDVLILTLFGDHNQAFYRFVSVGENSLYLFPRSSCFHSPRLWSLHVQG</sequence>
<dbReference type="SUPFAM" id="SSF46785">
    <property type="entry name" value="Winged helix' DNA-binding domain"/>
    <property type="match status" value="1"/>
</dbReference>
<protein>
    <recommendedName>
        <fullName evidence="8">PH domain-containing protein</fullName>
    </recommendedName>
</protein>
<evidence type="ECO:0000313" key="7">
    <source>
        <dbReference type="Proteomes" id="UP001165289"/>
    </source>
</evidence>
<evidence type="ECO:0000259" key="5">
    <source>
        <dbReference type="PROSITE" id="PS50186"/>
    </source>
</evidence>
<evidence type="ECO:0000256" key="2">
    <source>
        <dbReference type="ARBA" id="ARBA00022737"/>
    </source>
</evidence>
<dbReference type="Pfam" id="PF00169">
    <property type="entry name" value="PH"/>
    <property type="match status" value="1"/>
</dbReference>
<keyword evidence="3" id="KW-0007">Acetylation</keyword>
<feature type="domain" description="DEP" evidence="5">
    <location>
        <begin position="164"/>
        <end position="241"/>
    </location>
</feature>
<dbReference type="EMBL" id="JAKMXF010000233">
    <property type="protein sequence ID" value="KAI6654144.1"/>
    <property type="molecule type" value="Genomic_DNA"/>
</dbReference>
<keyword evidence="1" id="KW-0597">Phosphoprotein</keyword>
<feature type="domain" description="PH" evidence="4">
    <location>
        <begin position="19"/>
        <end position="117"/>
    </location>
</feature>
<comment type="caution">
    <text evidence="6">The sequence shown here is derived from an EMBL/GenBank/DDBJ whole genome shotgun (WGS) entry which is preliminary data.</text>
</comment>
<organism evidence="6 7">
    <name type="scientific">Oopsacas minuta</name>
    <dbReference type="NCBI Taxonomy" id="111878"/>
    <lineage>
        <taxon>Eukaryota</taxon>
        <taxon>Metazoa</taxon>
        <taxon>Porifera</taxon>
        <taxon>Hexactinellida</taxon>
        <taxon>Hexasterophora</taxon>
        <taxon>Lyssacinosida</taxon>
        <taxon>Leucopsacidae</taxon>
        <taxon>Oopsacas</taxon>
    </lineage>
</organism>
<dbReference type="InterPro" id="IPR036388">
    <property type="entry name" value="WH-like_DNA-bd_sf"/>
</dbReference>
<dbReference type="InterPro" id="IPR036390">
    <property type="entry name" value="WH_DNA-bd_sf"/>
</dbReference>
<dbReference type="InterPro" id="IPR000591">
    <property type="entry name" value="DEP_dom"/>
</dbReference>
<keyword evidence="7" id="KW-1185">Reference proteome</keyword>
<name>A0AAV7K0A4_9METZ</name>
<evidence type="ECO:0000313" key="6">
    <source>
        <dbReference type="EMBL" id="KAI6654144.1"/>
    </source>
</evidence>
<reference evidence="6 7" key="1">
    <citation type="journal article" date="2023" name="BMC Biol.">
        <title>The compact genome of the sponge Oopsacas minuta (Hexactinellida) is lacking key metazoan core genes.</title>
        <authorList>
            <person name="Santini S."/>
            <person name="Schenkelaars Q."/>
            <person name="Jourda C."/>
            <person name="Duchesne M."/>
            <person name="Belahbib H."/>
            <person name="Rocher C."/>
            <person name="Selva M."/>
            <person name="Riesgo A."/>
            <person name="Vervoort M."/>
            <person name="Leys S.P."/>
            <person name="Kodjabachian L."/>
            <person name="Le Bivic A."/>
            <person name="Borchiellini C."/>
            <person name="Claverie J.M."/>
            <person name="Renard E."/>
        </authorList>
    </citation>
    <scope>NUCLEOTIDE SEQUENCE [LARGE SCALE GENOMIC DNA]</scope>
    <source>
        <strain evidence="6">SPO-2</strain>
    </source>
</reference>
<keyword evidence="2" id="KW-0677">Repeat</keyword>
<dbReference type="CDD" id="cd04371">
    <property type="entry name" value="DEP"/>
    <property type="match status" value="1"/>
</dbReference>
<dbReference type="PROSITE" id="PS50186">
    <property type="entry name" value="DEP"/>
    <property type="match status" value="1"/>
</dbReference>
<dbReference type="AlphaFoldDB" id="A0AAV7K0A4"/>